<organism evidence="1">
    <name type="scientific">Arion vulgaris</name>
    <dbReference type="NCBI Taxonomy" id="1028688"/>
    <lineage>
        <taxon>Eukaryota</taxon>
        <taxon>Metazoa</taxon>
        <taxon>Spiralia</taxon>
        <taxon>Lophotrochozoa</taxon>
        <taxon>Mollusca</taxon>
        <taxon>Gastropoda</taxon>
        <taxon>Heterobranchia</taxon>
        <taxon>Euthyneura</taxon>
        <taxon>Panpulmonata</taxon>
        <taxon>Eupulmonata</taxon>
        <taxon>Stylommatophora</taxon>
        <taxon>Helicina</taxon>
        <taxon>Arionoidea</taxon>
        <taxon>Arionidae</taxon>
        <taxon>Arion</taxon>
    </lineage>
</organism>
<feature type="non-terminal residue" evidence="1">
    <location>
        <position position="76"/>
    </location>
</feature>
<feature type="non-terminal residue" evidence="1">
    <location>
        <position position="1"/>
    </location>
</feature>
<protein>
    <submittedName>
        <fullName evidence="1">Uncharacterized protein</fullName>
    </submittedName>
</protein>
<gene>
    <name evidence="1" type="primary">ORF221173</name>
</gene>
<name>A0A0B7C1S1_9EUPU</name>
<evidence type="ECO:0000313" key="1">
    <source>
        <dbReference type="EMBL" id="CEK99399.1"/>
    </source>
</evidence>
<dbReference type="EMBL" id="HACG01052528">
    <property type="protein sequence ID" value="CEK99399.1"/>
    <property type="molecule type" value="Transcribed_RNA"/>
</dbReference>
<sequence>ILLECSMNNNLTIAVTDDERVTPFSHDPCSDVLEDNRKYLHGASPTINKTMNKIKETDRDMVKDADETVDEDLNVE</sequence>
<reference evidence="1" key="1">
    <citation type="submission" date="2014-12" db="EMBL/GenBank/DDBJ databases">
        <title>Insight into the proteome of Arion vulgaris.</title>
        <authorList>
            <person name="Aradska J."/>
            <person name="Bulat T."/>
            <person name="Smidak R."/>
            <person name="Sarate P."/>
            <person name="Gangsoo J."/>
            <person name="Sialana F."/>
            <person name="Bilban M."/>
            <person name="Lubec G."/>
        </authorList>
    </citation>
    <scope>NUCLEOTIDE SEQUENCE</scope>
    <source>
        <tissue evidence="1">Skin</tissue>
    </source>
</reference>
<proteinExistence type="predicted"/>
<dbReference type="AlphaFoldDB" id="A0A0B7C1S1"/>
<accession>A0A0B7C1S1</accession>